<feature type="binding site" evidence="8">
    <location>
        <position position="236"/>
    </location>
    <ligand>
        <name>Mn(2+)</name>
        <dbReference type="ChEBI" id="CHEBI:29035"/>
        <label>2</label>
    </ligand>
</feature>
<dbReference type="GO" id="GO:0046872">
    <property type="term" value="F:metal ion binding"/>
    <property type="evidence" value="ECO:0007669"/>
    <property type="project" value="UniProtKB-KW"/>
</dbReference>
<dbReference type="InterPro" id="IPR001261">
    <property type="entry name" value="ArgE/DapE_CS"/>
</dbReference>
<dbReference type="SUPFAM" id="SSF53187">
    <property type="entry name" value="Zn-dependent exopeptidases"/>
    <property type="match status" value="1"/>
</dbReference>
<evidence type="ECO:0000256" key="3">
    <source>
        <dbReference type="ARBA" id="ARBA00022670"/>
    </source>
</evidence>
<feature type="binding site" evidence="8">
    <location>
        <position position="140"/>
    </location>
    <ligand>
        <name>Mn(2+)</name>
        <dbReference type="ChEBI" id="CHEBI:29035"/>
        <label>2</label>
    </ligand>
</feature>
<accession>A0ABD0X129</accession>
<dbReference type="InterPro" id="IPR051458">
    <property type="entry name" value="Cyt/Met_Dipeptidase"/>
</dbReference>
<dbReference type="GO" id="GO:0008237">
    <property type="term" value="F:metallopeptidase activity"/>
    <property type="evidence" value="ECO:0007669"/>
    <property type="project" value="UniProtKB-KW"/>
</dbReference>
<evidence type="ECO:0000313" key="11">
    <source>
        <dbReference type="EMBL" id="KAL0984939.1"/>
    </source>
</evidence>
<keyword evidence="4 8" id="KW-0479">Metal-binding</keyword>
<dbReference type="PIRSF" id="PIRSF037242">
    <property type="entry name" value="CNDP_dipeptidase"/>
    <property type="match status" value="1"/>
</dbReference>
<keyword evidence="8" id="KW-0464">Manganese</keyword>
<dbReference type="PANTHER" id="PTHR43270:SF16">
    <property type="entry name" value="BETA-ALA-HIS DIPEPTIDASE-LIKE"/>
    <property type="match status" value="1"/>
</dbReference>
<evidence type="ECO:0000256" key="5">
    <source>
        <dbReference type="ARBA" id="ARBA00022801"/>
    </source>
</evidence>
<dbReference type="InterPro" id="IPR017153">
    <property type="entry name" value="CNDP/DUG1"/>
</dbReference>
<dbReference type="Pfam" id="PF07687">
    <property type="entry name" value="M20_dimer"/>
    <property type="match status" value="1"/>
</dbReference>
<keyword evidence="5" id="KW-0378">Hydrolase</keyword>
<keyword evidence="6" id="KW-0482">Metalloprotease</keyword>
<feature type="active site" evidence="7">
    <location>
        <position position="142"/>
    </location>
</feature>
<dbReference type="GO" id="GO:0006508">
    <property type="term" value="P:proteolysis"/>
    <property type="evidence" value="ECO:0007669"/>
    <property type="project" value="UniProtKB-KW"/>
</dbReference>
<keyword evidence="12" id="KW-1185">Reference proteome</keyword>
<dbReference type="InterPro" id="IPR002933">
    <property type="entry name" value="Peptidase_M20"/>
</dbReference>
<dbReference type="PANTHER" id="PTHR43270">
    <property type="entry name" value="BETA-ALA-HIS DIPEPTIDASE"/>
    <property type="match status" value="1"/>
</dbReference>
<dbReference type="PROSITE" id="PS00759">
    <property type="entry name" value="ARGE_DAPE_CPG2_2"/>
    <property type="match status" value="1"/>
</dbReference>
<feature type="binding site" evidence="8">
    <location>
        <position position="173"/>
    </location>
    <ligand>
        <name>Mn(2+)</name>
        <dbReference type="ChEBI" id="CHEBI:29035"/>
        <label>1</label>
    </ligand>
</feature>
<keyword evidence="2" id="KW-0121">Carboxypeptidase</keyword>
<evidence type="ECO:0000256" key="7">
    <source>
        <dbReference type="PIRSR" id="PIRSR037242-1"/>
    </source>
</evidence>
<dbReference type="GO" id="GO:0004180">
    <property type="term" value="F:carboxypeptidase activity"/>
    <property type="evidence" value="ECO:0007669"/>
    <property type="project" value="UniProtKB-KW"/>
</dbReference>
<evidence type="ECO:0000256" key="6">
    <source>
        <dbReference type="ARBA" id="ARBA00023049"/>
    </source>
</evidence>
<protein>
    <recommendedName>
        <fullName evidence="10">Peptidase M20 dimerisation domain-containing protein</fullName>
    </recommendedName>
</protein>
<gene>
    <name evidence="11" type="ORF">UPYG_G00150740</name>
</gene>
<feature type="domain" description="Peptidase M20 dimerisation" evidence="10">
    <location>
        <begin position="248"/>
        <end position="404"/>
    </location>
</feature>
<dbReference type="AlphaFoldDB" id="A0ABD0X129"/>
<evidence type="ECO:0000313" key="12">
    <source>
        <dbReference type="Proteomes" id="UP001557470"/>
    </source>
</evidence>
<dbReference type="CDD" id="cd05676">
    <property type="entry name" value="M20_dipept_like_CNDP"/>
    <property type="match status" value="1"/>
</dbReference>
<reference evidence="11 12" key="1">
    <citation type="submission" date="2024-06" db="EMBL/GenBank/DDBJ databases">
        <authorList>
            <person name="Pan Q."/>
            <person name="Wen M."/>
            <person name="Jouanno E."/>
            <person name="Zahm M."/>
            <person name="Klopp C."/>
            <person name="Cabau C."/>
            <person name="Louis A."/>
            <person name="Berthelot C."/>
            <person name="Parey E."/>
            <person name="Roest Crollius H."/>
            <person name="Montfort J."/>
            <person name="Robinson-Rechavi M."/>
            <person name="Bouchez O."/>
            <person name="Lampietro C."/>
            <person name="Lopez Roques C."/>
            <person name="Donnadieu C."/>
            <person name="Postlethwait J."/>
            <person name="Bobe J."/>
            <person name="Verreycken H."/>
            <person name="Guiguen Y."/>
        </authorList>
    </citation>
    <scope>NUCLEOTIDE SEQUENCE [LARGE SCALE GENOMIC DNA]</scope>
    <source>
        <strain evidence="11">Up_M1</strain>
        <tissue evidence="11">Testis</tissue>
    </source>
</reference>
<dbReference type="Pfam" id="PF01546">
    <property type="entry name" value="Peptidase_M20"/>
    <property type="match status" value="1"/>
</dbReference>
<comment type="caution">
    <text evidence="11">The sequence shown here is derived from an EMBL/GenBank/DDBJ whole genome shotgun (WGS) entry which is preliminary data.</text>
</comment>
<dbReference type="Gene3D" id="3.40.630.10">
    <property type="entry name" value="Zn peptidases"/>
    <property type="match status" value="1"/>
</dbReference>
<dbReference type="Proteomes" id="UP001557470">
    <property type="component" value="Unassembled WGS sequence"/>
</dbReference>
<comment type="similarity">
    <text evidence="1">Belongs to the peptidase M20A family.</text>
</comment>
<name>A0ABD0X129_UMBPY</name>
<evidence type="ECO:0000256" key="8">
    <source>
        <dbReference type="PIRSR" id="PIRSR037242-3"/>
    </source>
</evidence>
<feature type="binding site" evidence="8">
    <location>
        <position position="208"/>
    </location>
    <ligand>
        <name>Mn(2+)</name>
        <dbReference type="ChEBI" id="CHEBI:29035"/>
        <label>1</label>
    </ligand>
</feature>
<comment type="cofactor">
    <cofactor evidence="8">
        <name>Mn(2+)</name>
        <dbReference type="ChEBI" id="CHEBI:29035"/>
    </cofactor>
    <text evidence="8">Binds 2 manganese ions per subunit.</text>
</comment>
<sequence length="514" mass="57284">MSFFYLSNRIIFCFSTMTKLIVVTFLLFHTSTSSSPSSLGSAAMLEPLFQYIDDHQNQFIQRLKEWVAVNSDSGDPTKWGEVERMLKMTADMIEKMGGTVELADVGTHQLPSGETMQLPPVILAEFARDPKKATLCIYGHVDVQPAKMEDGWVTDPFILTEIKGNMFGRGATDNKGPVLAWLHAIESYQATQKEIPVNIKLIIEGMEEMGSFGLLELTRKRNDSFFADVNFIVISDNVWATLNPALTYGTRGSSYFSVEVDGPKLDLHSGVYGGSIHEPMTDLITLLGSLVNHKGKILVTGVTDNVTVLTEDERKTYDKINFDLEEMKNVVGVKKFIQDTKEDVLMARWRYPSLSIHGIQGAFSDPGTKTVIPRKVTGKFSIRQVPNMDPTDVERKVKEHLGQVFSTLNSPNRLKVTATVGAKPWMANLGDPQYVAGKRAVKNVFGVEPELIREGSTIPIAQNFQEETGKSVMMLPIGGHDDGEHSQNEKISRNNYIKGTKLFAAYFYELSLLH</sequence>
<evidence type="ECO:0000256" key="1">
    <source>
        <dbReference type="ARBA" id="ARBA00006247"/>
    </source>
</evidence>
<feature type="site" description="Important for catalytic activity" evidence="9">
    <location>
        <position position="268"/>
    </location>
</feature>
<dbReference type="InterPro" id="IPR011650">
    <property type="entry name" value="Peptidase_M20_dimer"/>
</dbReference>
<evidence type="ECO:0000256" key="2">
    <source>
        <dbReference type="ARBA" id="ARBA00022645"/>
    </source>
</evidence>
<organism evidence="11 12">
    <name type="scientific">Umbra pygmaea</name>
    <name type="common">Eastern mudminnow</name>
    <dbReference type="NCBI Taxonomy" id="75934"/>
    <lineage>
        <taxon>Eukaryota</taxon>
        <taxon>Metazoa</taxon>
        <taxon>Chordata</taxon>
        <taxon>Craniata</taxon>
        <taxon>Vertebrata</taxon>
        <taxon>Euteleostomi</taxon>
        <taxon>Actinopterygii</taxon>
        <taxon>Neopterygii</taxon>
        <taxon>Teleostei</taxon>
        <taxon>Protacanthopterygii</taxon>
        <taxon>Esociformes</taxon>
        <taxon>Umbridae</taxon>
        <taxon>Umbra</taxon>
    </lineage>
</organism>
<feature type="active site" description="Proton acceptor" evidence="7">
    <location>
        <position position="207"/>
    </location>
</feature>
<feature type="binding site" evidence="8">
    <location>
        <position position="485"/>
    </location>
    <ligand>
        <name>Mn(2+)</name>
        <dbReference type="ChEBI" id="CHEBI:29035"/>
        <label>1</label>
    </ligand>
</feature>
<keyword evidence="3" id="KW-0645">Protease</keyword>
<evidence type="ECO:0000256" key="4">
    <source>
        <dbReference type="ARBA" id="ARBA00022723"/>
    </source>
</evidence>
<evidence type="ECO:0000256" key="9">
    <source>
        <dbReference type="PIRSR" id="PIRSR037242-4"/>
    </source>
</evidence>
<feature type="binding site" evidence="8">
    <location>
        <position position="173"/>
    </location>
    <ligand>
        <name>Mn(2+)</name>
        <dbReference type="ChEBI" id="CHEBI:29035"/>
        <label>2</label>
    </ligand>
</feature>
<proteinExistence type="inferred from homology"/>
<evidence type="ECO:0000259" key="10">
    <source>
        <dbReference type="Pfam" id="PF07687"/>
    </source>
</evidence>
<dbReference type="EMBL" id="JAGEUA010000004">
    <property type="protein sequence ID" value="KAL0984939.1"/>
    <property type="molecule type" value="Genomic_DNA"/>
</dbReference>
<dbReference type="Gene3D" id="3.30.70.360">
    <property type="match status" value="1"/>
</dbReference>